<accession>A0A8J7GZZ1</accession>
<evidence type="ECO:0000259" key="3">
    <source>
        <dbReference type="PROSITE" id="PS51186"/>
    </source>
</evidence>
<keyword evidence="2" id="KW-0012">Acyltransferase</keyword>
<organism evidence="4 5">
    <name type="scientific">Longispora fulva</name>
    <dbReference type="NCBI Taxonomy" id="619741"/>
    <lineage>
        <taxon>Bacteria</taxon>
        <taxon>Bacillati</taxon>
        <taxon>Actinomycetota</taxon>
        <taxon>Actinomycetes</taxon>
        <taxon>Micromonosporales</taxon>
        <taxon>Micromonosporaceae</taxon>
        <taxon>Longispora</taxon>
    </lineage>
</organism>
<keyword evidence="4" id="KW-0689">Ribosomal protein</keyword>
<sequence>MEKDIVEIARIVEGLRWHALEDDEVVGRGDALRRPDGRVFLGIDAWRDEVFGLLAATMLSDLPGTVYTLVDEDDQEARARWRGAGFVVCRQERVYRVPTDPEITGLGRVPAPPGVTILPMGQAEEEPLRELDRVVRAEVDATVGWQSMPAEMRTRPDGTLGVIDPSAYVVAVQDGEYIGQTRVAVLPRRSRLGLVAVRTAHRRRGLARAMLAEMLGSLHRSGITSVSAEVDDLNKAAITLFESIGAQRVGGAMEMLHL</sequence>
<dbReference type="RefSeq" id="WP_197007969.1">
    <property type="nucleotide sequence ID" value="NZ_BONS01000013.1"/>
</dbReference>
<evidence type="ECO:0000313" key="4">
    <source>
        <dbReference type="EMBL" id="MBG6141571.1"/>
    </source>
</evidence>
<dbReference type="SUPFAM" id="SSF55729">
    <property type="entry name" value="Acyl-CoA N-acyltransferases (Nat)"/>
    <property type="match status" value="1"/>
</dbReference>
<keyword evidence="5" id="KW-1185">Reference proteome</keyword>
<dbReference type="PROSITE" id="PS51186">
    <property type="entry name" value="GNAT"/>
    <property type="match status" value="1"/>
</dbReference>
<protein>
    <submittedName>
        <fullName evidence="4">Ribosomal protein S18 acetylase RimI-like enzyme</fullName>
    </submittedName>
</protein>
<name>A0A8J7GZZ1_9ACTN</name>
<dbReference type="PANTHER" id="PTHR43877">
    <property type="entry name" value="AMINOALKYLPHOSPHONATE N-ACETYLTRANSFERASE-RELATED-RELATED"/>
    <property type="match status" value="1"/>
</dbReference>
<evidence type="ECO:0000256" key="2">
    <source>
        <dbReference type="ARBA" id="ARBA00023315"/>
    </source>
</evidence>
<dbReference type="Gene3D" id="3.40.630.30">
    <property type="match status" value="1"/>
</dbReference>
<dbReference type="InterPro" id="IPR050832">
    <property type="entry name" value="Bact_Acetyltransf"/>
</dbReference>
<proteinExistence type="predicted"/>
<gene>
    <name evidence="4" type="ORF">IW245_007765</name>
</gene>
<feature type="domain" description="N-acetyltransferase" evidence="3">
    <location>
        <begin position="115"/>
        <end position="258"/>
    </location>
</feature>
<dbReference type="Proteomes" id="UP000622552">
    <property type="component" value="Unassembled WGS sequence"/>
</dbReference>
<dbReference type="GO" id="GO:0005840">
    <property type="term" value="C:ribosome"/>
    <property type="evidence" value="ECO:0007669"/>
    <property type="project" value="UniProtKB-KW"/>
</dbReference>
<dbReference type="Pfam" id="PF00583">
    <property type="entry name" value="Acetyltransf_1"/>
    <property type="match status" value="1"/>
</dbReference>
<reference evidence="4" key="1">
    <citation type="submission" date="2020-11" db="EMBL/GenBank/DDBJ databases">
        <title>Sequencing the genomes of 1000 actinobacteria strains.</title>
        <authorList>
            <person name="Klenk H.-P."/>
        </authorList>
    </citation>
    <scope>NUCLEOTIDE SEQUENCE</scope>
    <source>
        <strain evidence="4">DSM 45356</strain>
    </source>
</reference>
<keyword evidence="1" id="KW-0808">Transferase</keyword>
<dbReference type="InterPro" id="IPR016181">
    <property type="entry name" value="Acyl_CoA_acyltransferase"/>
</dbReference>
<evidence type="ECO:0000256" key="1">
    <source>
        <dbReference type="ARBA" id="ARBA00022679"/>
    </source>
</evidence>
<dbReference type="CDD" id="cd04301">
    <property type="entry name" value="NAT_SF"/>
    <property type="match status" value="1"/>
</dbReference>
<dbReference type="GO" id="GO:0016747">
    <property type="term" value="F:acyltransferase activity, transferring groups other than amino-acyl groups"/>
    <property type="evidence" value="ECO:0007669"/>
    <property type="project" value="InterPro"/>
</dbReference>
<evidence type="ECO:0000313" key="5">
    <source>
        <dbReference type="Proteomes" id="UP000622552"/>
    </source>
</evidence>
<comment type="caution">
    <text evidence="4">The sequence shown here is derived from an EMBL/GenBank/DDBJ whole genome shotgun (WGS) entry which is preliminary data.</text>
</comment>
<keyword evidence="4" id="KW-0687">Ribonucleoprotein</keyword>
<dbReference type="AlphaFoldDB" id="A0A8J7GZZ1"/>
<dbReference type="EMBL" id="JADOUF010000001">
    <property type="protein sequence ID" value="MBG6141571.1"/>
    <property type="molecule type" value="Genomic_DNA"/>
</dbReference>
<dbReference type="InterPro" id="IPR000182">
    <property type="entry name" value="GNAT_dom"/>
</dbReference>